<gene>
    <name evidence="6" type="primary">xseB</name>
    <name evidence="8" type="ORF">SAMN02910314_00853</name>
</gene>
<proteinExistence type="inferred from homology"/>
<dbReference type="Proteomes" id="UP000182975">
    <property type="component" value="Unassembled WGS sequence"/>
</dbReference>
<dbReference type="GO" id="GO:0008855">
    <property type="term" value="F:exodeoxyribonuclease VII activity"/>
    <property type="evidence" value="ECO:0007669"/>
    <property type="project" value="UniProtKB-UniRule"/>
</dbReference>
<dbReference type="InterPro" id="IPR003761">
    <property type="entry name" value="Exonuc_VII_S"/>
</dbReference>
<comment type="function">
    <text evidence="6">Bidirectionally degrades single-stranded DNA into large acid-insoluble oligonucleotides, which are then degraded further into small acid-soluble oligonucleotides.</text>
</comment>
<evidence type="ECO:0000256" key="1">
    <source>
        <dbReference type="ARBA" id="ARBA00009998"/>
    </source>
</evidence>
<reference evidence="9" key="1">
    <citation type="submission" date="2016-10" db="EMBL/GenBank/DDBJ databases">
        <authorList>
            <person name="Varghese N."/>
        </authorList>
    </citation>
    <scope>NUCLEOTIDE SEQUENCE [LARGE SCALE GENOMIC DNA]</scope>
    <source>
        <strain evidence="9">DSM 21843</strain>
    </source>
</reference>
<name>A0A172RYL6_9ACTN</name>
<keyword evidence="9" id="KW-1185">Reference proteome</keyword>
<dbReference type="PANTHER" id="PTHR34137">
    <property type="entry name" value="EXODEOXYRIBONUCLEASE 7 SMALL SUBUNIT"/>
    <property type="match status" value="1"/>
</dbReference>
<evidence type="ECO:0000313" key="9">
    <source>
        <dbReference type="Proteomes" id="UP000182975"/>
    </source>
</evidence>
<evidence type="ECO:0000256" key="2">
    <source>
        <dbReference type="ARBA" id="ARBA00022490"/>
    </source>
</evidence>
<comment type="subcellular location">
    <subcellularLocation>
        <location evidence="6">Cytoplasm</location>
    </subcellularLocation>
</comment>
<keyword evidence="2 6" id="KW-0963">Cytoplasm</keyword>
<dbReference type="PANTHER" id="PTHR34137:SF1">
    <property type="entry name" value="EXODEOXYRIBONUCLEASE 7 SMALL SUBUNIT"/>
    <property type="match status" value="1"/>
</dbReference>
<dbReference type="HAMAP" id="MF_00337">
    <property type="entry name" value="Exonuc_7_S"/>
    <property type="match status" value="1"/>
</dbReference>
<comment type="subunit">
    <text evidence="6">Heterooligomer composed of large and small subunits.</text>
</comment>
<dbReference type="STRING" id="79604.AAY81_06440"/>
<sequence>MPEAQETPISELSFRQAMAQLDQIVAQLESNTLELEDSLAAYERGVALLRELRGRLDGAQQKVDALMGELEQDATDDEIDTTLHKA</sequence>
<dbReference type="EMBL" id="FOEC01000004">
    <property type="protein sequence ID" value="SEO68440.1"/>
    <property type="molecule type" value="Genomic_DNA"/>
</dbReference>
<organism evidence="8 9">
    <name type="scientific">Denitrobacterium detoxificans</name>
    <dbReference type="NCBI Taxonomy" id="79604"/>
    <lineage>
        <taxon>Bacteria</taxon>
        <taxon>Bacillati</taxon>
        <taxon>Actinomycetota</taxon>
        <taxon>Coriobacteriia</taxon>
        <taxon>Eggerthellales</taxon>
        <taxon>Eggerthellaceae</taxon>
        <taxon>Denitrobacterium</taxon>
    </lineage>
</organism>
<keyword evidence="3 6" id="KW-0540">Nuclease</keyword>
<dbReference type="OrthoDB" id="3174734at2"/>
<keyword evidence="4 6" id="KW-0378">Hydrolase</keyword>
<protein>
    <recommendedName>
        <fullName evidence="6">Exodeoxyribonuclease 7 small subunit</fullName>
        <ecNumber evidence="6">3.1.11.6</ecNumber>
    </recommendedName>
    <alternativeName>
        <fullName evidence="6">Exodeoxyribonuclease VII small subunit</fullName>
        <shortName evidence="6">Exonuclease VII small subunit</shortName>
    </alternativeName>
</protein>
<evidence type="ECO:0000313" key="8">
    <source>
        <dbReference type="EMBL" id="SEO68440.1"/>
    </source>
</evidence>
<dbReference type="InterPro" id="IPR037004">
    <property type="entry name" value="Exonuc_VII_ssu_sf"/>
</dbReference>
<feature type="coiled-coil region" evidence="7">
    <location>
        <begin position="18"/>
        <end position="69"/>
    </location>
</feature>
<dbReference type="RefSeq" id="WP_066662853.1">
    <property type="nucleotide sequence ID" value="NZ_CP011402.1"/>
</dbReference>
<evidence type="ECO:0000256" key="3">
    <source>
        <dbReference type="ARBA" id="ARBA00022722"/>
    </source>
</evidence>
<evidence type="ECO:0000256" key="5">
    <source>
        <dbReference type="ARBA" id="ARBA00022839"/>
    </source>
</evidence>
<dbReference type="KEGG" id="ddt:AAY81_06440"/>
<dbReference type="AlphaFoldDB" id="A0A172RYL6"/>
<evidence type="ECO:0000256" key="7">
    <source>
        <dbReference type="SAM" id="Coils"/>
    </source>
</evidence>
<dbReference type="NCBIfam" id="TIGR01280">
    <property type="entry name" value="xseB"/>
    <property type="match status" value="1"/>
</dbReference>
<comment type="similarity">
    <text evidence="1 6">Belongs to the XseB family.</text>
</comment>
<dbReference type="GO" id="GO:0005829">
    <property type="term" value="C:cytosol"/>
    <property type="evidence" value="ECO:0007669"/>
    <property type="project" value="TreeGrafter"/>
</dbReference>
<evidence type="ECO:0000256" key="4">
    <source>
        <dbReference type="ARBA" id="ARBA00022801"/>
    </source>
</evidence>
<dbReference type="EC" id="3.1.11.6" evidence="6"/>
<dbReference type="Pfam" id="PF02609">
    <property type="entry name" value="Exonuc_VII_S"/>
    <property type="match status" value="1"/>
</dbReference>
<dbReference type="SUPFAM" id="SSF116842">
    <property type="entry name" value="XseB-like"/>
    <property type="match status" value="1"/>
</dbReference>
<keyword evidence="7" id="KW-0175">Coiled coil</keyword>
<comment type="catalytic activity">
    <reaction evidence="6">
        <text>Exonucleolytic cleavage in either 5'- to 3'- or 3'- to 5'-direction to yield nucleoside 5'-phosphates.</text>
        <dbReference type="EC" id="3.1.11.6"/>
    </reaction>
</comment>
<keyword evidence="5 6" id="KW-0269">Exonuclease</keyword>
<dbReference type="PATRIC" id="fig|79604.3.peg.1304"/>
<dbReference type="GO" id="GO:0009318">
    <property type="term" value="C:exodeoxyribonuclease VII complex"/>
    <property type="evidence" value="ECO:0007669"/>
    <property type="project" value="UniProtKB-UniRule"/>
</dbReference>
<dbReference type="Gene3D" id="1.10.287.1040">
    <property type="entry name" value="Exonuclease VII, small subunit"/>
    <property type="match status" value="1"/>
</dbReference>
<dbReference type="GO" id="GO:0006308">
    <property type="term" value="P:DNA catabolic process"/>
    <property type="evidence" value="ECO:0007669"/>
    <property type="project" value="UniProtKB-UniRule"/>
</dbReference>
<evidence type="ECO:0000256" key="6">
    <source>
        <dbReference type="HAMAP-Rule" id="MF_00337"/>
    </source>
</evidence>
<accession>A0A172RYL6</accession>